<dbReference type="Pfam" id="PF01266">
    <property type="entry name" value="DAO"/>
    <property type="match status" value="1"/>
</dbReference>
<reference evidence="8 9" key="1">
    <citation type="submission" date="2023-09" db="EMBL/GenBank/DDBJ databases">
        <authorList>
            <person name="Rey-Velasco X."/>
        </authorList>
    </citation>
    <scope>NUCLEOTIDE SEQUENCE [LARGE SCALE GENOMIC DNA]</scope>
    <source>
        <strain evidence="8 9">W345</strain>
    </source>
</reference>
<comment type="similarity">
    <text evidence="2">Belongs to the FAD-dependent glycerol-3-phosphate dehydrogenase family.</text>
</comment>
<organism evidence="8 9">
    <name type="scientific">Banduia mediterranea</name>
    <dbReference type="NCBI Taxonomy" id="3075609"/>
    <lineage>
        <taxon>Bacteria</taxon>
        <taxon>Pseudomonadati</taxon>
        <taxon>Pseudomonadota</taxon>
        <taxon>Gammaproteobacteria</taxon>
        <taxon>Nevskiales</taxon>
        <taxon>Algiphilaceae</taxon>
        <taxon>Banduia</taxon>
    </lineage>
</organism>
<feature type="domain" description="Alpha-glycerophosphate oxidase C-terminal" evidence="7">
    <location>
        <begin position="392"/>
        <end position="501"/>
    </location>
</feature>
<accession>A0ABU2WHX5</accession>
<evidence type="ECO:0000313" key="8">
    <source>
        <dbReference type="EMBL" id="MDT0496839.1"/>
    </source>
</evidence>
<evidence type="ECO:0000256" key="4">
    <source>
        <dbReference type="ARBA" id="ARBA00022827"/>
    </source>
</evidence>
<dbReference type="PANTHER" id="PTHR11985:SF15">
    <property type="entry name" value="GLYCEROL-3-PHOSPHATE DEHYDROGENASE, MITOCHONDRIAL"/>
    <property type="match status" value="1"/>
</dbReference>
<dbReference type="SUPFAM" id="SSF51905">
    <property type="entry name" value="FAD/NAD(P)-binding domain"/>
    <property type="match status" value="1"/>
</dbReference>
<evidence type="ECO:0000256" key="5">
    <source>
        <dbReference type="ARBA" id="ARBA00023002"/>
    </source>
</evidence>
<dbReference type="Gene3D" id="1.10.8.870">
    <property type="entry name" value="Alpha-glycerophosphate oxidase, cap domain"/>
    <property type="match status" value="1"/>
</dbReference>
<dbReference type="InterPro" id="IPR038299">
    <property type="entry name" value="DAO_C_sf"/>
</dbReference>
<evidence type="ECO:0000256" key="2">
    <source>
        <dbReference type="ARBA" id="ARBA00007330"/>
    </source>
</evidence>
<dbReference type="GO" id="GO:0016491">
    <property type="term" value="F:oxidoreductase activity"/>
    <property type="evidence" value="ECO:0007669"/>
    <property type="project" value="UniProtKB-KW"/>
</dbReference>
<dbReference type="InterPro" id="IPR000447">
    <property type="entry name" value="G3P_DH_FAD-dep"/>
</dbReference>
<dbReference type="Gene3D" id="3.50.50.60">
    <property type="entry name" value="FAD/NAD(P)-binding domain"/>
    <property type="match status" value="1"/>
</dbReference>
<dbReference type="SUPFAM" id="SSF54373">
    <property type="entry name" value="FAD-linked reductases, C-terminal domain"/>
    <property type="match status" value="1"/>
</dbReference>
<dbReference type="InterPro" id="IPR031656">
    <property type="entry name" value="DAO_C"/>
</dbReference>
<evidence type="ECO:0000259" key="7">
    <source>
        <dbReference type="Pfam" id="PF16901"/>
    </source>
</evidence>
<comment type="cofactor">
    <cofactor evidence="1">
        <name>FAD</name>
        <dbReference type="ChEBI" id="CHEBI:57692"/>
    </cofactor>
</comment>
<feature type="domain" description="FAD dependent oxidoreductase" evidence="6">
    <location>
        <begin position="20"/>
        <end position="340"/>
    </location>
</feature>
<dbReference type="RefSeq" id="WP_311364230.1">
    <property type="nucleotide sequence ID" value="NZ_JAVRIC010000005.1"/>
</dbReference>
<dbReference type="EC" id="1.-.-.-" evidence="8"/>
<dbReference type="Gene3D" id="3.30.9.10">
    <property type="entry name" value="D-Amino Acid Oxidase, subunit A, domain 2"/>
    <property type="match status" value="1"/>
</dbReference>
<name>A0ABU2WHX5_9GAMM</name>
<evidence type="ECO:0000259" key="6">
    <source>
        <dbReference type="Pfam" id="PF01266"/>
    </source>
</evidence>
<dbReference type="Pfam" id="PF16901">
    <property type="entry name" value="DAO_C"/>
    <property type="match status" value="1"/>
</dbReference>
<evidence type="ECO:0000256" key="3">
    <source>
        <dbReference type="ARBA" id="ARBA00022630"/>
    </source>
</evidence>
<proteinExistence type="inferred from homology"/>
<comment type="caution">
    <text evidence="8">The sequence shown here is derived from an EMBL/GenBank/DDBJ whole genome shotgun (WGS) entry which is preliminary data.</text>
</comment>
<evidence type="ECO:0000256" key="1">
    <source>
        <dbReference type="ARBA" id="ARBA00001974"/>
    </source>
</evidence>
<sequence length="511" mass="56714">MTPAFPLVRKVSGLREREFDLLVVGGGIYGAWAAYDAAQRGLSVALIEQNDWGSATSQSSSKLIHGGLRYLENFEFGLVRHALIERRVLARIAPHLVHPMNFILPLWKGSRVSAFKLGAGLTIYDWLSIGWQPVQRHKHFKRDRLMRRYPFLASDGLEAGFRYGDCQEDDARLVIPVVAAAQQHGAVCANRVAATRLFDEDGRRGAEVTDRETGERFAIRARTQIATVGPWIRELAGANAPRVKLVKGTHLVMPGIPNCHSAFLLTAPQDGRVFFVIPWYHRTLVGTTESEIGHPDEAVPNDEEQRYLLSAAQAWLPGASWRPENVISRFSGARTLQAQEAGTLSKVSREFEISEPRPGLFVPIGGKYTTSRHDASRVVDRVCRKLGQKLDCKTDELRLPGAPAGDDFAGWQADAVTRLRQAGVDTDAARQLSLRHGTAVERALDLIAAEPALATRLDADSPFIGVEAVMARLDEMARDFDDVTRRRIPLQILARSDGAWRERTEDILARL</sequence>
<keyword evidence="3" id="KW-0285">Flavoprotein</keyword>
<dbReference type="PANTHER" id="PTHR11985">
    <property type="entry name" value="GLYCEROL-3-PHOSPHATE DEHYDROGENASE"/>
    <property type="match status" value="1"/>
</dbReference>
<keyword evidence="9" id="KW-1185">Reference proteome</keyword>
<dbReference type="InterPro" id="IPR036188">
    <property type="entry name" value="FAD/NAD-bd_sf"/>
</dbReference>
<protein>
    <submittedName>
        <fullName evidence="8">Glycerol-3-phosphate dehydrogenase/oxidase</fullName>
        <ecNumber evidence="8">1.-.-.-</ecNumber>
    </submittedName>
</protein>
<keyword evidence="4" id="KW-0274">FAD</keyword>
<keyword evidence="5 8" id="KW-0560">Oxidoreductase</keyword>
<dbReference type="Proteomes" id="UP001254608">
    <property type="component" value="Unassembled WGS sequence"/>
</dbReference>
<dbReference type="PRINTS" id="PR01001">
    <property type="entry name" value="FADG3PDH"/>
</dbReference>
<dbReference type="EMBL" id="JAVRIC010000005">
    <property type="protein sequence ID" value="MDT0496839.1"/>
    <property type="molecule type" value="Genomic_DNA"/>
</dbReference>
<dbReference type="InterPro" id="IPR006076">
    <property type="entry name" value="FAD-dep_OxRdtase"/>
</dbReference>
<gene>
    <name evidence="8" type="ORF">RM530_05610</name>
</gene>
<evidence type="ECO:0000313" key="9">
    <source>
        <dbReference type="Proteomes" id="UP001254608"/>
    </source>
</evidence>